<name>A0A0G0PNE2_9BACT</name>
<dbReference type="CDD" id="cd03809">
    <property type="entry name" value="GT4_MtfB-like"/>
    <property type="match status" value="1"/>
</dbReference>
<proteinExistence type="predicted"/>
<feature type="domain" description="Glycosyltransferase subfamily 4-like N-terminal" evidence="3">
    <location>
        <begin position="17"/>
        <end position="170"/>
    </location>
</feature>
<evidence type="ECO:0000259" key="3">
    <source>
        <dbReference type="Pfam" id="PF13439"/>
    </source>
</evidence>
<dbReference type="PANTHER" id="PTHR46401">
    <property type="entry name" value="GLYCOSYLTRANSFERASE WBBK-RELATED"/>
    <property type="match status" value="1"/>
</dbReference>
<dbReference type="SUPFAM" id="SSF53756">
    <property type="entry name" value="UDP-Glycosyltransferase/glycogen phosphorylase"/>
    <property type="match status" value="1"/>
</dbReference>
<evidence type="ECO:0000313" key="5">
    <source>
        <dbReference type="Proteomes" id="UP000033862"/>
    </source>
</evidence>
<evidence type="ECO:0000256" key="1">
    <source>
        <dbReference type="ARBA" id="ARBA00022679"/>
    </source>
</evidence>
<dbReference type="Gene3D" id="3.40.50.2000">
    <property type="entry name" value="Glycogen Phosphorylase B"/>
    <property type="match status" value="2"/>
</dbReference>
<accession>A0A0G0PNE2</accession>
<dbReference type="InterPro" id="IPR001296">
    <property type="entry name" value="Glyco_trans_1"/>
</dbReference>
<sequence>MLIGIDASKAVKQFKTGTETYSIELIKALSKIDSKNQYLLYAPTPIDKKLPNLKPNFHAKILPFGKFWTQIRFSWEMLLHKPDILFIPAHTLPLFFPKKSVITIHDLGFKHYPELYPPADLLYHNWAANHSIKRGFHILTDSEFTKKDILENYVIDPSKISVVWLGYDVSLFRPSQNKSSNKPYIFYVGRLEEKKNIVGMIKAYAILRQEKKIKHQFILAGRPGYGYEKIKAEINALPKDIQKDIVELGYINQEEYVKYLKNADILFFCTFFEGFGLPLIEAMASGIPVVASNTTCIPEICGKAAQLANPKNPFEMAATLSKVINDEGLKRSLISKGIVRASLFSWEKTAQKTLTILQNL</sequence>
<dbReference type="Pfam" id="PF13439">
    <property type="entry name" value="Glyco_transf_4"/>
    <property type="match status" value="1"/>
</dbReference>
<dbReference type="PANTHER" id="PTHR46401:SF2">
    <property type="entry name" value="GLYCOSYLTRANSFERASE WBBK-RELATED"/>
    <property type="match status" value="1"/>
</dbReference>
<protein>
    <submittedName>
        <fullName evidence="4">Glycosyl transferase, group 1</fullName>
    </submittedName>
</protein>
<reference evidence="4 5" key="1">
    <citation type="journal article" date="2015" name="Nature">
        <title>rRNA introns, odd ribosomes, and small enigmatic genomes across a large radiation of phyla.</title>
        <authorList>
            <person name="Brown C.T."/>
            <person name="Hug L.A."/>
            <person name="Thomas B.C."/>
            <person name="Sharon I."/>
            <person name="Castelle C.J."/>
            <person name="Singh A."/>
            <person name="Wilkins M.J."/>
            <person name="Williams K.H."/>
            <person name="Banfield J.F."/>
        </authorList>
    </citation>
    <scope>NUCLEOTIDE SEQUENCE [LARGE SCALE GENOMIC DNA]</scope>
</reference>
<dbReference type="STRING" id="1618332.UT15_C0003G0016"/>
<dbReference type="EMBL" id="LBVS01000003">
    <property type="protein sequence ID" value="KKQ90841.1"/>
    <property type="molecule type" value="Genomic_DNA"/>
</dbReference>
<dbReference type="GO" id="GO:0016757">
    <property type="term" value="F:glycosyltransferase activity"/>
    <property type="evidence" value="ECO:0007669"/>
    <property type="project" value="InterPro"/>
</dbReference>
<organism evidence="4 5">
    <name type="scientific">Berkelbacteria bacterium GW2011_GWA1_39_10</name>
    <dbReference type="NCBI Taxonomy" id="1618332"/>
    <lineage>
        <taxon>Bacteria</taxon>
        <taxon>Candidatus Berkelbacteria</taxon>
    </lineage>
</organism>
<evidence type="ECO:0000259" key="2">
    <source>
        <dbReference type="Pfam" id="PF00534"/>
    </source>
</evidence>
<dbReference type="PATRIC" id="fig|1618332.3.peg.136"/>
<dbReference type="AlphaFoldDB" id="A0A0G0PNE2"/>
<evidence type="ECO:0000313" key="4">
    <source>
        <dbReference type="EMBL" id="KKQ90841.1"/>
    </source>
</evidence>
<dbReference type="Proteomes" id="UP000033862">
    <property type="component" value="Unassembled WGS sequence"/>
</dbReference>
<dbReference type="InterPro" id="IPR028098">
    <property type="entry name" value="Glyco_trans_4-like_N"/>
</dbReference>
<dbReference type="Pfam" id="PF00534">
    <property type="entry name" value="Glycos_transf_1"/>
    <property type="match status" value="1"/>
</dbReference>
<gene>
    <name evidence="4" type="ORF">UT15_C0003G0016</name>
</gene>
<dbReference type="GO" id="GO:0009103">
    <property type="term" value="P:lipopolysaccharide biosynthetic process"/>
    <property type="evidence" value="ECO:0007669"/>
    <property type="project" value="TreeGrafter"/>
</dbReference>
<comment type="caution">
    <text evidence="4">The sequence shown here is derived from an EMBL/GenBank/DDBJ whole genome shotgun (WGS) entry which is preliminary data.</text>
</comment>
<feature type="domain" description="Glycosyl transferase family 1" evidence="2">
    <location>
        <begin position="172"/>
        <end position="337"/>
    </location>
</feature>
<keyword evidence="1 4" id="KW-0808">Transferase</keyword>